<gene>
    <name evidence="1" type="ORF">E3C22_01210</name>
</gene>
<accession>A0A4Y8RWF5</accession>
<evidence type="ECO:0000313" key="2">
    <source>
        <dbReference type="Proteomes" id="UP000298179"/>
    </source>
</evidence>
<dbReference type="Proteomes" id="UP000298179">
    <property type="component" value="Unassembled WGS sequence"/>
</dbReference>
<proteinExistence type="predicted"/>
<organism evidence="1 2">
    <name type="scientific">Jiella endophytica</name>
    <dbReference type="NCBI Taxonomy" id="2558362"/>
    <lineage>
        <taxon>Bacteria</taxon>
        <taxon>Pseudomonadati</taxon>
        <taxon>Pseudomonadota</taxon>
        <taxon>Alphaproteobacteria</taxon>
        <taxon>Hyphomicrobiales</taxon>
        <taxon>Aurantimonadaceae</taxon>
        <taxon>Jiella</taxon>
    </lineage>
</organism>
<sequence length="97" mass="10270">MSPLVIASRVGQLWLAMATAPTAKDKAEAVRMVSEKMAATGEAVMAVQTAMAKAAGDAVIASMSGRRQSGNPMDAVLTAGLRPYSKRVRSNHRRLSR</sequence>
<dbReference type="AlphaFoldDB" id="A0A4Y8RWF5"/>
<protein>
    <recommendedName>
        <fullName evidence="3">Antifreeze protein</fullName>
    </recommendedName>
</protein>
<evidence type="ECO:0000313" key="1">
    <source>
        <dbReference type="EMBL" id="TFF27851.1"/>
    </source>
</evidence>
<evidence type="ECO:0008006" key="3">
    <source>
        <dbReference type="Google" id="ProtNLM"/>
    </source>
</evidence>
<keyword evidence="2" id="KW-1185">Reference proteome</keyword>
<dbReference type="OrthoDB" id="7917296at2"/>
<reference evidence="1 2" key="1">
    <citation type="submission" date="2019-03" db="EMBL/GenBank/DDBJ databases">
        <title>Jiella endophytica sp. nov., a novel endophytic bacterium isolated from root of Ficus microcarpa Linn. f.</title>
        <authorList>
            <person name="Tuo L."/>
        </authorList>
    </citation>
    <scope>NUCLEOTIDE SEQUENCE [LARGE SCALE GENOMIC DNA]</scope>
    <source>
        <strain evidence="1 2">CBS5Q-3</strain>
    </source>
</reference>
<comment type="caution">
    <text evidence="1">The sequence shown here is derived from an EMBL/GenBank/DDBJ whole genome shotgun (WGS) entry which is preliminary data.</text>
</comment>
<dbReference type="EMBL" id="SOZD01000001">
    <property type="protein sequence ID" value="TFF27851.1"/>
    <property type="molecule type" value="Genomic_DNA"/>
</dbReference>
<name>A0A4Y8RWF5_9HYPH</name>